<dbReference type="InterPro" id="IPR001173">
    <property type="entry name" value="Glyco_trans_2-like"/>
</dbReference>
<sequence>MGDRKWISYVKKIRPYNILKGIRYLRHFGWKEFRIRLAERMEPEEVPYGPWYEDYRVKPEELKQQKKRRWKQEICFSIAVPVYRTPETFLRQMIESVTGQSYGNWELCIANGSPDDKKVRAVLEEYAGRDPRIRVKNLENQGIAGNSNAALAMAKGDYVGFLDHDDLLAPNALYEAAAYLEKYPQTDMLYTDEDKVTEDLSVHFQPHLKPDFNLDLLRSNNYICHFLIVKRTLALRAGEFRQEYEGAQDYDFVLRCADQACRIGHVPEILYHWRTSRSSTADNPASKMYAYDAGKRAIEAHLQRRGEKGEVSLKKDLGFYRVVYPVKKQERISVVIPSKDQWETLKACLDSIREKTTYPDYEIIVVENNSREPETFAYYKTIDGKDNIRVITWDKPFNYSAINNFGIRHASGQYVICLNNDIQVITGGWMEELLGVCQREEVGVVGAKLYYPDDTIQHAGIVVGIGGIAGSLFVGMKRERSGYLHKASLMQDLSAVTAACMMVKKKAFEEAGGFEEKLAVAFNDVDLCLKIREKGYLVVYDPYVEMYHYESKTRGREDTKEKVRRFQGEIEYMRTRWIGILKEGDPCYNKNLSLSKWNYSLKARE</sequence>
<reference evidence="2" key="2">
    <citation type="journal article" date="2021" name="PeerJ">
        <title>Extensive microbial diversity within the chicken gut microbiome revealed by metagenomics and culture.</title>
        <authorList>
            <person name="Gilroy R."/>
            <person name="Ravi A."/>
            <person name="Getino M."/>
            <person name="Pursley I."/>
            <person name="Horton D.L."/>
            <person name="Alikhan N.F."/>
            <person name="Baker D."/>
            <person name="Gharbi K."/>
            <person name="Hall N."/>
            <person name="Watson M."/>
            <person name="Adriaenssens E.M."/>
            <person name="Foster-Nyarko E."/>
            <person name="Jarju S."/>
            <person name="Secka A."/>
            <person name="Antonio M."/>
            <person name="Oren A."/>
            <person name="Chaudhuri R.R."/>
            <person name="La Ragione R."/>
            <person name="Hildebrand F."/>
            <person name="Pallen M.J."/>
        </authorList>
    </citation>
    <scope>NUCLEOTIDE SEQUENCE</scope>
    <source>
        <strain evidence="2">ChiBcec6-7307</strain>
    </source>
</reference>
<comment type="caution">
    <text evidence="2">The sequence shown here is derived from an EMBL/GenBank/DDBJ whole genome shotgun (WGS) entry which is preliminary data.</text>
</comment>
<organism evidence="2 3">
    <name type="scientific">Candidatus Merdiplasma excrementigallinarum</name>
    <dbReference type="NCBI Taxonomy" id="2840864"/>
    <lineage>
        <taxon>Bacteria</taxon>
        <taxon>Bacillati</taxon>
        <taxon>Bacillota</taxon>
        <taxon>Clostridia</taxon>
        <taxon>Lachnospirales</taxon>
        <taxon>Lachnospiraceae</taxon>
        <taxon>Lachnospiraceae incertae sedis</taxon>
        <taxon>Candidatus Merdiplasma</taxon>
    </lineage>
</organism>
<dbReference type="Pfam" id="PF00535">
    <property type="entry name" value="Glycos_transf_2"/>
    <property type="match status" value="2"/>
</dbReference>
<feature type="domain" description="Glycosyltransferase 2-like" evidence="1">
    <location>
        <begin position="77"/>
        <end position="185"/>
    </location>
</feature>
<dbReference type="AlphaFoldDB" id="A0A9D1NYD6"/>
<dbReference type="CDD" id="cd04184">
    <property type="entry name" value="GT2_RfbC_Mx_like"/>
    <property type="match status" value="1"/>
</dbReference>
<proteinExistence type="predicted"/>
<evidence type="ECO:0000313" key="2">
    <source>
        <dbReference type="EMBL" id="HIV23130.1"/>
    </source>
</evidence>
<dbReference type="Gene3D" id="3.90.550.10">
    <property type="entry name" value="Spore Coat Polysaccharide Biosynthesis Protein SpsA, Chain A"/>
    <property type="match status" value="2"/>
</dbReference>
<name>A0A9D1NYD6_9FIRM</name>
<reference evidence="2" key="1">
    <citation type="submission" date="2020-10" db="EMBL/GenBank/DDBJ databases">
        <authorList>
            <person name="Gilroy R."/>
        </authorList>
    </citation>
    <scope>NUCLEOTIDE SEQUENCE</scope>
    <source>
        <strain evidence="2">ChiBcec6-7307</strain>
    </source>
</reference>
<evidence type="ECO:0000313" key="3">
    <source>
        <dbReference type="Proteomes" id="UP000886889"/>
    </source>
</evidence>
<dbReference type="EMBL" id="DVOS01000039">
    <property type="protein sequence ID" value="HIV23130.1"/>
    <property type="molecule type" value="Genomic_DNA"/>
</dbReference>
<dbReference type="SUPFAM" id="SSF53448">
    <property type="entry name" value="Nucleotide-diphospho-sugar transferases"/>
    <property type="match status" value="2"/>
</dbReference>
<feature type="domain" description="Glycosyltransferase 2-like" evidence="1">
    <location>
        <begin position="333"/>
        <end position="510"/>
    </location>
</feature>
<dbReference type="GO" id="GO:0016757">
    <property type="term" value="F:glycosyltransferase activity"/>
    <property type="evidence" value="ECO:0007669"/>
    <property type="project" value="UniProtKB-KW"/>
</dbReference>
<dbReference type="PANTHER" id="PTHR43179:SF7">
    <property type="entry name" value="RHAMNOSYLTRANSFERASE WBBL"/>
    <property type="match status" value="1"/>
</dbReference>
<accession>A0A9D1NYD6</accession>
<dbReference type="PANTHER" id="PTHR43179">
    <property type="entry name" value="RHAMNOSYLTRANSFERASE WBBL"/>
    <property type="match status" value="1"/>
</dbReference>
<dbReference type="InterPro" id="IPR029044">
    <property type="entry name" value="Nucleotide-diphossugar_trans"/>
</dbReference>
<gene>
    <name evidence="2" type="ORF">IAC80_04235</name>
</gene>
<dbReference type="CDD" id="cd04186">
    <property type="entry name" value="GT_2_like_c"/>
    <property type="match status" value="1"/>
</dbReference>
<evidence type="ECO:0000259" key="1">
    <source>
        <dbReference type="Pfam" id="PF00535"/>
    </source>
</evidence>
<dbReference type="Proteomes" id="UP000886889">
    <property type="component" value="Unassembled WGS sequence"/>
</dbReference>
<protein>
    <submittedName>
        <fullName evidence="2">Glycosyltransferase family 2 protein</fullName>
    </submittedName>
</protein>